<dbReference type="Proteomes" id="UP000024329">
    <property type="component" value="Unassembled WGS sequence"/>
</dbReference>
<evidence type="ECO:0000313" key="1">
    <source>
        <dbReference type="EMBL" id="EZP79350.1"/>
    </source>
</evidence>
<evidence type="ECO:0000313" key="2">
    <source>
        <dbReference type="Proteomes" id="UP000024329"/>
    </source>
</evidence>
<accession>A0A031JR04</accession>
<dbReference type="EMBL" id="JFYZ01000027">
    <property type="protein sequence ID" value="EZP79350.1"/>
    <property type="molecule type" value="Genomic_DNA"/>
</dbReference>
<dbReference type="Pfam" id="PF14022">
    <property type="entry name" value="DUF4238"/>
    <property type="match status" value="1"/>
</dbReference>
<dbReference type="RefSeq" id="WP_036528284.1">
    <property type="nucleotide sequence ID" value="NZ_JFYZ01000027.1"/>
</dbReference>
<protein>
    <recommendedName>
        <fullName evidence="3">DUF4238 domain-containing protein</fullName>
    </recommendedName>
</protein>
<dbReference type="PATRIC" id="fig|158500.4.peg.4180"/>
<sequence>MARDHFVSQVHLKNFYASSLGGRKMYGFSKSSGKRFPCGSEDVCRIEEGSTNAFLPEPRLVEEFLKSVEPGYNAACTALRAGPILPGHVRVIAGFLSYVMTCSPGGMRLGTEPMNSRLKLEMALMEEAGLLSAPPPELPPALREMSIAQLVEEGHLLCETDPKYPQAIGIASLLRLLGFFGNCAWDILLNGHDDTPFFTSDFPVAVEATPDPMVANRVVPLTPRLAIRIHPRRVSPGSLPSHRDGRFSDFRYRRREISRQEAMAVNRLIVGCAEDLVFASLDRPWVGGFLERNAHFRLEAETSNLRYEGGGLSIARVVLRQRRARPGI</sequence>
<reference evidence="1 2" key="1">
    <citation type="submission" date="2014-03" db="EMBL/GenBank/DDBJ databases">
        <title>Whole genome sequence of Novosphingobium resinovorum KF1.</title>
        <authorList>
            <person name="Gan H.M."/>
            <person name="Gan H.Y."/>
            <person name="Chew T.H."/>
            <person name="Savka M.A."/>
        </authorList>
    </citation>
    <scope>NUCLEOTIDE SEQUENCE [LARGE SCALE GENOMIC DNA]</scope>
    <source>
        <strain evidence="1 2">KF1</strain>
    </source>
</reference>
<gene>
    <name evidence="1" type="ORF">BV97_04113</name>
</gene>
<comment type="caution">
    <text evidence="1">The sequence shown here is derived from an EMBL/GenBank/DDBJ whole genome shotgun (WGS) entry which is preliminary data.</text>
</comment>
<organism evidence="1 2">
    <name type="scientific">Novosphingobium resinovorum</name>
    <dbReference type="NCBI Taxonomy" id="158500"/>
    <lineage>
        <taxon>Bacteria</taxon>
        <taxon>Pseudomonadati</taxon>
        <taxon>Pseudomonadota</taxon>
        <taxon>Alphaproteobacteria</taxon>
        <taxon>Sphingomonadales</taxon>
        <taxon>Sphingomonadaceae</taxon>
        <taxon>Novosphingobium</taxon>
    </lineage>
</organism>
<dbReference type="AlphaFoldDB" id="A0A031JR04"/>
<dbReference type="InterPro" id="IPR025332">
    <property type="entry name" value="DUF4238"/>
</dbReference>
<dbReference type="eggNOG" id="ENOG502Z80N">
    <property type="taxonomic scope" value="Bacteria"/>
</dbReference>
<name>A0A031JR04_9SPHN</name>
<evidence type="ECO:0008006" key="3">
    <source>
        <dbReference type="Google" id="ProtNLM"/>
    </source>
</evidence>
<proteinExistence type="predicted"/>